<evidence type="ECO:0000256" key="5">
    <source>
        <dbReference type="ARBA" id="ARBA00023015"/>
    </source>
</evidence>
<dbReference type="PROSITE" id="PS00718">
    <property type="entry name" value="SIGMA54_2"/>
    <property type="match status" value="1"/>
</dbReference>
<dbReference type="Pfam" id="PF04963">
    <property type="entry name" value="Sigma54_CBD"/>
    <property type="match status" value="1"/>
</dbReference>
<comment type="similarity">
    <text evidence="1">Belongs to the sigma-54 factor family.</text>
</comment>
<dbReference type="PIRSF" id="PIRSF000774">
    <property type="entry name" value="RpoN"/>
    <property type="match status" value="1"/>
</dbReference>
<feature type="domain" description="RNA polymerase sigma factor 54 core-binding" evidence="10">
    <location>
        <begin position="74"/>
        <end position="263"/>
    </location>
</feature>
<organism evidence="11 12">
    <name type="scientific">Sutcliffiella cohnii</name>
    <dbReference type="NCBI Taxonomy" id="33932"/>
    <lineage>
        <taxon>Bacteria</taxon>
        <taxon>Bacillati</taxon>
        <taxon>Bacillota</taxon>
        <taxon>Bacilli</taxon>
        <taxon>Bacillales</taxon>
        <taxon>Bacillaceae</taxon>
        <taxon>Sutcliffiella</taxon>
    </lineage>
</organism>
<evidence type="ECO:0000259" key="10">
    <source>
        <dbReference type="Pfam" id="PF04963"/>
    </source>
</evidence>
<dbReference type="AlphaFoldDB" id="A0A223KUT0"/>
<reference evidence="11 12" key="1">
    <citation type="submission" date="2016-12" db="EMBL/GenBank/DDBJ databases">
        <title>The whole genome sequencing and assembly of Bacillus cohnii DSM 6307T strain.</title>
        <authorList>
            <person name="Lee Y.-J."/>
            <person name="Yi H."/>
            <person name="Bahn Y.-S."/>
            <person name="Kim J.F."/>
            <person name="Lee D.-W."/>
        </authorList>
    </citation>
    <scope>NUCLEOTIDE SEQUENCE [LARGE SCALE GENOMIC DNA]</scope>
    <source>
        <strain evidence="11 12">DSM 6307</strain>
    </source>
</reference>
<dbReference type="GO" id="GO:0006352">
    <property type="term" value="P:DNA-templated transcription initiation"/>
    <property type="evidence" value="ECO:0007669"/>
    <property type="project" value="InterPro"/>
</dbReference>
<dbReference type="InterPro" id="IPR000394">
    <property type="entry name" value="RNA_pol_sigma_54"/>
</dbReference>
<keyword evidence="8" id="KW-0804">Transcription</keyword>
<dbReference type="EMBL" id="CP018866">
    <property type="protein sequence ID" value="AST93252.1"/>
    <property type="molecule type" value="Genomic_DNA"/>
</dbReference>
<dbReference type="PROSITE" id="PS00717">
    <property type="entry name" value="SIGMA54_1"/>
    <property type="match status" value="1"/>
</dbReference>
<evidence type="ECO:0000256" key="2">
    <source>
        <dbReference type="ARBA" id="ARBA00022478"/>
    </source>
</evidence>
<dbReference type="GO" id="GO:0003677">
    <property type="term" value="F:DNA binding"/>
    <property type="evidence" value="ECO:0007669"/>
    <property type="project" value="UniProtKB-KW"/>
</dbReference>
<dbReference type="GO" id="GO:0016779">
    <property type="term" value="F:nucleotidyltransferase activity"/>
    <property type="evidence" value="ECO:0007669"/>
    <property type="project" value="UniProtKB-KW"/>
</dbReference>
<dbReference type="Pfam" id="PF04552">
    <property type="entry name" value="Sigma54_DBD"/>
    <property type="match status" value="1"/>
</dbReference>
<evidence type="ECO:0000259" key="9">
    <source>
        <dbReference type="Pfam" id="PF04552"/>
    </source>
</evidence>
<name>A0A223KUT0_9BACI</name>
<keyword evidence="5" id="KW-0805">Transcription regulation</keyword>
<sequence>MRHDLQLVQTQTLKLTMTQELRQAISLLQYSTLDLIPFLQEQALENPLLELKTQETYASSYQQRKGNSDSEFTIENVGYDKESIRDYIEAQILLDKTITKTERNYVEKILPYLDDNGYFTESTSFIAQQIKVNEHTVDTLIQLVQGLEPAGVGARNLQECILLQLKRLPKRSRVAEEIIEEHFHLFAEKAWKTLSKQTGYSLKEIQEVSDLIVTLEPKPGIRYGSNDHAKYIIPDLYVTEINHEWIVSLNDELIPQIEINEIYANHLNGDDGRYIQEKIQHCHWLIRSLDYRKQTLIRVMEEIVRLQHSFFVNGPSFLKPLTLRVIAERLDVHESTVSRATKEKYVQTPYGLFELKYFFSQGYVTTLDEEKSSRQVKEVLQSIIEKENKQKPYSDQKLTTLLKKEYSIDISRRTVAKYREQLHIPSSSQRKRYD</sequence>
<dbReference type="PANTHER" id="PTHR32248">
    <property type="entry name" value="RNA POLYMERASE SIGMA-54 FACTOR"/>
    <property type="match status" value="1"/>
</dbReference>
<dbReference type="GO" id="GO:0000428">
    <property type="term" value="C:DNA-directed RNA polymerase complex"/>
    <property type="evidence" value="ECO:0007669"/>
    <property type="project" value="UniProtKB-KW"/>
</dbReference>
<evidence type="ECO:0000313" key="12">
    <source>
        <dbReference type="Proteomes" id="UP000215224"/>
    </source>
</evidence>
<keyword evidence="4" id="KW-0548">Nucleotidyltransferase</keyword>
<dbReference type="InterPro" id="IPR038709">
    <property type="entry name" value="RpoN_core-bd_sf"/>
</dbReference>
<dbReference type="KEGG" id="bcoh:BC6307_19315"/>
<keyword evidence="12" id="KW-1185">Reference proteome</keyword>
<dbReference type="InterPro" id="IPR007634">
    <property type="entry name" value="RNA_pol_sigma_54_DNA-bd"/>
</dbReference>
<proteinExistence type="inferred from homology"/>
<dbReference type="GO" id="GO:0001216">
    <property type="term" value="F:DNA-binding transcription activator activity"/>
    <property type="evidence" value="ECO:0007669"/>
    <property type="project" value="InterPro"/>
</dbReference>
<keyword evidence="2" id="KW-0240">DNA-directed RNA polymerase</keyword>
<protein>
    <submittedName>
        <fullName evidence="11">RNA polymerase sigma-54 factor</fullName>
    </submittedName>
</protein>
<dbReference type="InterPro" id="IPR007046">
    <property type="entry name" value="RNA_pol_sigma_54_core-bd"/>
</dbReference>
<evidence type="ECO:0000256" key="6">
    <source>
        <dbReference type="ARBA" id="ARBA00023082"/>
    </source>
</evidence>
<evidence type="ECO:0000256" key="7">
    <source>
        <dbReference type="ARBA" id="ARBA00023125"/>
    </source>
</evidence>
<gene>
    <name evidence="11" type="ORF">BC6307_19315</name>
</gene>
<dbReference type="Gene3D" id="1.10.10.60">
    <property type="entry name" value="Homeodomain-like"/>
    <property type="match status" value="1"/>
</dbReference>
<accession>A0A223KUT0</accession>
<dbReference type="Gene3D" id="1.10.10.1330">
    <property type="entry name" value="RNA polymerase sigma-54 factor, core-binding domain"/>
    <property type="match status" value="1"/>
</dbReference>
<evidence type="ECO:0000256" key="3">
    <source>
        <dbReference type="ARBA" id="ARBA00022679"/>
    </source>
</evidence>
<dbReference type="Pfam" id="PF00309">
    <property type="entry name" value="Sigma54_AID"/>
    <property type="match status" value="1"/>
</dbReference>
<dbReference type="PANTHER" id="PTHR32248:SF4">
    <property type="entry name" value="RNA POLYMERASE SIGMA-54 FACTOR"/>
    <property type="match status" value="1"/>
</dbReference>
<dbReference type="Proteomes" id="UP000215224">
    <property type="component" value="Chromosome"/>
</dbReference>
<evidence type="ECO:0000256" key="8">
    <source>
        <dbReference type="ARBA" id="ARBA00023163"/>
    </source>
</evidence>
<dbReference type="PROSITE" id="PS50044">
    <property type="entry name" value="SIGMA54_3"/>
    <property type="match status" value="1"/>
</dbReference>
<evidence type="ECO:0000256" key="1">
    <source>
        <dbReference type="ARBA" id="ARBA00008798"/>
    </source>
</evidence>
<keyword evidence="3" id="KW-0808">Transferase</keyword>
<dbReference type="STRING" id="1314751.GCA_001591425_03707"/>
<feature type="domain" description="RNA polymerase sigma factor 54 DNA-binding" evidence="9">
    <location>
        <begin position="274"/>
        <end position="432"/>
    </location>
</feature>
<evidence type="ECO:0000256" key="4">
    <source>
        <dbReference type="ARBA" id="ARBA00022695"/>
    </source>
</evidence>
<dbReference type="RefSeq" id="WP_066419530.1">
    <property type="nucleotide sequence ID" value="NZ_CP018866.1"/>
</dbReference>
<dbReference type="GO" id="GO:0016987">
    <property type="term" value="F:sigma factor activity"/>
    <property type="evidence" value="ECO:0007669"/>
    <property type="project" value="UniProtKB-KW"/>
</dbReference>
<keyword evidence="6" id="KW-0731">Sigma factor</keyword>
<keyword evidence="7" id="KW-0238">DNA-binding</keyword>
<evidence type="ECO:0000313" key="11">
    <source>
        <dbReference type="EMBL" id="AST93252.1"/>
    </source>
</evidence>
<dbReference type="NCBIfam" id="TIGR02395">
    <property type="entry name" value="rpoN_sigma"/>
    <property type="match status" value="1"/>
</dbReference>
<dbReference type="PRINTS" id="PR00045">
    <property type="entry name" value="SIGMA54FCT"/>
</dbReference>